<accession>A0A2R4XH69</accession>
<dbReference type="InterPro" id="IPR010982">
    <property type="entry name" value="Lambda_DNA-bd_dom_sf"/>
</dbReference>
<dbReference type="RefSeq" id="WP_108620579.1">
    <property type="nucleotide sequence ID" value="NZ_CP028901.1"/>
</dbReference>
<dbReference type="InterPro" id="IPR001387">
    <property type="entry name" value="Cro/C1-type_HTH"/>
</dbReference>
<dbReference type="GO" id="GO:0003677">
    <property type="term" value="F:DNA binding"/>
    <property type="evidence" value="ECO:0007669"/>
    <property type="project" value="InterPro"/>
</dbReference>
<keyword evidence="2" id="KW-1185">Reference proteome</keyword>
<proteinExistence type="predicted"/>
<evidence type="ECO:0000313" key="2">
    <source>
        <dbReference type="Proteomes" id="UP000244571"/>
    </source>
</evidence>
<gene>
    <name evidence="1" type="ORF">DBV39_04855</name>
</gene>
<sequence>MSINKSGQDRTAYALALCKFLGYSLEEAKQRLADRDGSSGEVYFSDWMIEKLEANANVKSSLAESGHSSVGQRIMLARDYLGLTSDVIAADIGVELALVEAWFKRGTSPSRLEALASLLRVPVSWLSSGSSEELPADSHVGVCCGPSLRHWLEYLFGMTQATMSELTDSVPTEELGSVLEQQVRSNPHLAAAARRCGGRWKICGSALRFVPWADSPMAWVHQHT</sequence>
<dbReference type="SUPFAM" id="SSF47413">
    <property type="entry name" value="lambda repressor-like DNA-binding domains"/>
    <property type="match status" value="1"/>
</dbReference>
<evidence type="ECO:0000313" key="1">
    <source>
        <dbReference type="EMBL" id="AWB33150.1"/>
    </source>
</evidence>
<dbReference type="AlphaFoldDB" id="A0A2R4XH69"/>
<dbReference type="EMBL" id="CP028901">
    <property type="protein sequence ID" value="AWB33150.1"/>
    <property type="molecule type" value="Genomic_DNA"/>
</dbReference>
<dbReference type="Proteomes" id="UP000244571">
    <property type="component" value="Chromosome"/>
</dbReference>
<dbReference type="Gene3D" id="1.10.260.40">
    <property type="entry name" value="lambda repressor-like DNA-binding domains"/>
    <property type="match status" value="1"/>
</dbReference>
<dbReference type="OrthoDB" id="8908960at2"/>
<dbReference type="KEGG" id="boz:DBV39_04855"/>
<dbReference type="CDD" id="cd00093">
    <property type="entry name" value="HTH_XRE"/>
    <property type="match status" value="1"/>
</dbReference>
<protein>
    <submittedName>
        <fullName evidence="1">Uncharacterized protein</fullName>
    </submittedName>
</protein>
<name>A0A2R4XH69_9BURK</name>
<reference evidence="1 2" key="1">
    <citation type="submission" date="2018-04" db="EMBL/GenBank/DDBJ databases">
        <title>Bordetella sp. HZ20 isolated from seawater.</title>
        <authorList>
            <person name="Sun C."/>
        </authorList>
    </citation>
    <scope>NUCLEOTIDE SEQUENCE [LARGE SCALE GENOMIC DNA]</scope>
    <source>
        <strain evidence="1 2">HZ20</strain>
    </source>
</reference>
<organism evidence="1 2">
    <name type="scientific">Orrella marina</name>
    <dbReference type="NCBI Taxonomy" id="2163011"/>
    <lineage>
        <taxon>Bacteria</taxon>
        <taxon>Pseudomonadati</taxon>
        <taxon>Pseudomonadota</taxon>
        <taxon>Betaproteobacteria</taxon>
        <taxon>Burkholderiales</taxon>
        <taxon>Alcaligenaceae</taxon>
        <taxon>Orrella</taxon>
    </lineage>
</organism>